<dbReference type="Pfam" id="PF08245">
    <property type="entry name" value="Mur_ligase_M"/>
    <property type="match status" value="1"/>
</dbReference>
<comment type="caution">
    <text evidence="15">The sequence shown here is derived from an EMBL/GenBank/DDBJ whole genome shotgun (WGS) entry which is preliminary data.</text>
</comment>
<dbReference type="PANTHER" id="PTHR23135:SF18">
    <property type="entry name" value="CYANOPHYCIN SYNTHETASE"/>
    <property type="match status" value="1"/>
</dbReference>
<dbReference type="PROSITE" id="PS01011">
    <property type="entry name" value="FOLYLPOLYGLU_SYNT_1"/>
    <property type="match status" value="1"/>
</dbReference>
<organism evidence="15 16">
    <name type="scientific">Marine Group III euryarchaeote</name>
    <dbReference type="NCBI Taxonomy" id="2173149"/>
    <lineage>
        <taxon>Archaea</taxon>
        <taxon>Methanobacteriati</taxon>
        <taxon>Thermoplasmatota</taxon>
        <taxon>Thermoplasmata</taxon>
        <taxon>Candidatus Thermoprofundales</taxon>
    </lineage>
</organism>
<name>A0A7J4GVZ4_9ARCH</name>
<dbReference type="EC" id="6.3.2.30" evidence="4"/>
<dbReference type="AlphaFoldDB" id="A0A7J4GVZ4"/>
<dbReference type="NCBIfam" id="TIGR02068">
    <property type="entry name" value="cya_phycin_syn"/>
    <property type="match status" value="1"/>
</dbReference>
<dbReference type="InterPro" id="IPR018109">
    <property type="entry name" value="Folylpolyglutamate_synth_CS"/>
</dbReference>
<proteinExistence type="inferred from homology"/>
<dbReference type="PANTHER" id="PTHR23135">
    <property type="entry name" value="MUR LIGASE FAMILY MEMBER"/>
    <property type="match status" value="1"/>
</dbReference>
<dbReference type="Gene3D" id="3.90.190.20">
    <property type="entry name" value="Mur ligase, C-terminal domain"/>
    <property type="match status" value="1"/>
</dbReference>
<evidence type="ECO:0000256" key="9">
    <source>
        <dbReference type="ARBA" id="ARBA00022840"/>
    </source>
</evidence>
<keyword evidence="9 13" id="KW-0067">ATP-binding</keyword>
<dbReference type="SUPFAM" id="SSF53244">
    <property type="entry name" value="MurD-like peptide ligases, peptide-binding domain"/>
    <property type="match status" value="1"/>
</dbReference>
<dbReference type="GO" id="GO:0005524">
    <property type="term" value="F:ATP binding"/>
    <property type="evidence" value="ECO:0007669"/>
    <property type="project" value="UniProtKB-UniRule"/>
</dbReference>
<dbReference type="Gene3D" id="3.40.1190.10">
    <property type="entry name" value="Mur-like, catalytic domain"/>
    <property type="match status" value="1"/>
</dbReference>
<accession>A0A7J4GVZ4</accession>
<comment type="similarity">
    <text evidence="2">In the C-terminal section; belongs to the MurCDEF family.</text>
</comment>
<evidence type="ECO:0000313" key="16">
    <source>
        <dbReference type="Proteomes" id="UP000585802"/>
    </source>
</evidence>
<dbReference type="Pfam" id="PF02786">
    <property type="entry name" value="CPSase_L_D2"/>
    <property type="match status" value="1"/>
</dbReference>
<dbReference type="InterPro" id="IPR044019">
    <property type="entry name" value="Cyanophycin_syn_N"/>
</dbReference>
<evidence type="ECO:0000256" key="1">
    <source>
        <dbReference type="ARBA" id="ARBA00003184"/>
    </source>
</evidence>
<dbReference type="EC" id="6.3.2.29" evidence="5"/>
<dbReference type="Gene3D" id="3.30.470.20">
    <property type="entry name" value="ATP-grasp fold, B domain"/>
    <property type="match status" value="2"/>
</dbReference>
<evidence type="ECO:0000256" key="7">
    <source>
        <dbReference type="ARBA" id="ARBA00022598"/>
    </source>
</evidence>
<comment type="subunit">
    <text evidence="3">Homodimer.</text>
</comment>
<dbReference type="InterPro" id="IPR013221">
    <property type="entry name" value="Mur_ligase_cen"/>
</dbReference>
<dbReference type="GO" id="GO:0046872">
    <property type="term" value="F:metal ion binding"/>
    <property type="evidence" value="ECO:0007669"/>
    <property type="project" value="InterPro"/>
</dbReference>
<dbReference type="InterPro" id="IPR036565">
    <property type="entry name" value="Mur-like_cat_sf"/>
</dbReference>
<dbReference type="SUPFAM" id="SSF53623">
    <property type="entry name" value="MurD-like peptide ligases, catalytic domain"/>
    <property type="match status" value="1"/>
</dbReference>
<dbReference type="InterPro" id="IPR004101">
    <property type="entry name" value="Mur_ligase_C"/>
</dbReference>
<evidence type="ECO:0000313" key="15">
    <source>
        <dbReference type="EMBL" id="HIF37560.1"/>
    </source>
</evidence>
<evidence type="ECO:0000256" key="3">
    <source>
        <dbReference type="ARBA" id="ARBA00011738"/>
    </source>
</evidence>
<gene>
    <name evidence="15" type="primary">cphA</name>
    <name evidence="15" type="ORF">EYQ70_04100</name>
</gene>
<comment type="catalytic activity">
    <reaction evidence="11">
        <text>[L-4-(L-arginin-2-N-yl)aspartate](n)-L-aspartate + L-arginine + ATP = [L-4-(L-arginin-2-N-yl)aspartate](n+1) + ADP + phosphate + H(+)</text>
        <dbReference type="Rhea" id="RHEA:23888"/>
        <dbReference type="Rhea" id="RHEA-COMP:13732"/>
        <dbReference type="Rhea" id="RHEA-COMP:13733"/>
        <dbReference type="ChEBI" id="CHEBI:15378"/>
        <dbReference type="ChEBI" id="CHEBI:30616"/>
        <dbReference type="ChEBI" id="CHEBI:32682"/>
        <dbReference type="ChEBI" id="CHEBI:43474"/>
        <dbReference type="ChEBI" id="CHEBI:137986"/>
        <dbReference type="ChEBI" id="CHEBI:137990"/>
        <dbReference type="ChEBI" id="CHEBI:456216"/>
        <dbReference type="EC" id="6.3.2.30"/>
    </reaction>
</comment>
<evidence type="ECO:0000256" key="10">
    <source>
        <dbReference type="ARBA" id="ARBA00031353"/>
    </source>
</evidence>
<dbReference type="InterPro" id="IPR036615">
    <property type="entry name" value="Mur_ligase_C_dom_sf"/>
</dbReference>
<dbReference type="GO" id="GO:0004326">
    <property type="term" value="F:tetrahydrofolylpolyglutamate synthase activity"/>
    <property type="evidence" value="ECO:0007669"/>
    <property type="project" value="InterPro"/>
</dbReference>
<dbReference type="InterPro" id="IPR011810">
    <property type="entry name" value="Cya_phycin_syn"/>
</dbReference>
<dbReference type="SUPFAM" id="SSF56059">
    <property type="entry name" value="Glutathione synthetase ATP-binding domain-like"/>
    <property type="match status" value="1"/>
</dbReference>
<evidence type="ECO:0000256" key="11">
    <source>
        <dbReference type="ARBA" id="ARBA00048094"/>
    </source>
</evidence>
<dbReference type="InterPro" id="IPR005479">
    <property type="entry name" value="CPAse_ATP-bd"/>
</dbReference>
<evidence type="ECO:0000256" key="4">
    <source>
        <dbReference type="ARBA" id="ARBA00012968"/>
    </source>
</evidence>
<feature type="domain" description="ATP-grasp" evidence="14">
    <location>
        <begin position="219"/>
        <end position="472"/>
    </location>
</feature>
<sequence length="876" mass="95971">MKIIEIRALRGANYYSRHPVIYMQVDLGELEEKPSDTISEFKRRVEKILPSLVEHKCSLGYHGGFFERLDRGTWAGHIAEHVAIELQCLAKMEVYFGKTYDTDDYGIYNVVFRYEDEEVGIEAGKNAVEIVNNLFDNTLTEIPPIISRLKKIREKNLLGPSTQSIVEEAKNRNIPVMRLNEDSYVQLGHGHYQRRIQASIIDSTSAIGVEIADDKLRTNELLSTMGIPVPEGYKVETIEEAIRVAEKINYPVTIKPISGNHGKGVTNNISTLLDLETSFQNAKLFSDYLVVEKFLAGADYRVLVIDGKFIAAARRYPAFVIGDGASTIQQLVDAINADPNRGVGHEKVLTRISIDTMTERLLDHNNLTRNSVLSKDEKLDLKSTANLSTGGIATDVTDELHPMTKMICERVSQIIGLNVIGIDIITTDHKVPLSVDNGGIIEVNAAPGLRMHHSPFEGKPRNTAKAIVDMLFPPGVKHEMPIVAVTGTNGKTTTTRLIAHIIGLNGNNVGMTSTDGIVIGNNLIIKGDYSGPEGAKIVFMDSSIDHAVLEVARGGILRRGLGYEESDVAVITNISEDHLGEGGIDTLEDLARLKGSIVEIVKPTGFSVLNADDELVLTLREQARGQIILFSLKDDNPELVKHRDNGNIIVTIKDGSVIIQKESLISIVAQVIEIPITFGGIALFNISNTLAAVAATYALGLNEEQIRAGVISFSPSIGQSPGRMNIIDMGTFKVMIDYSHNIGAVRAIGQMLPFISSGKKIRMAVGTGNRRTQDIIGFGESLAEFYDHIVITDTDPRDRASGETCDLVQKGLIKQGYSKDNISIIIDGREATQKALKMASDGDIVVLQADDIDQVIQDVMDYKIKLTGKMNLTLNL</sequence>
<comment type="catalytic activity">
    <reaction evidence="12">
        <text>[L-4-(L-arginin-2-N-yl)aspartate](n) + L-aspartate + ATP = [L-4-(L-arginin-2-N-yl)aspartate](n)-L-aspartate + ADP + phosphate + H(+)</text>
        <dbReference type="Rhea" id="RHEA:13277"/>
        <dbReference type="Rhea" id="RHEA-COMP:13728"/>
        <dbReference type="Rhea" id="RHEA-COMP:13733"/>
        <dbReference type="ChEBI" id="CHEBI:15378"/>
        <dbReference type="ChEBI" id="CHEBI:29991"/>
        <dbReference type="ChEBI" id="CHEBI:30616"/>
        <dbReference type="ChEBI" id="CHEBI:43474"/>
        <dbReference type="ChEBI" id="CHEBI:137986"/>
        <dbReference type="ChEBI" id="CHEBI:137990"/>
        <dbReference type="ChEBI" id="CHEBI:456216"/>
        <dbReference type="EC" id="6.3.2.29"/>
    </reaction>
</comment>
<dbReference type="NCBIfam" id="NF010623">
    <property type="entry name" value="PRK14016.1"/>
    <property type="match status" value="1"/>
</dbReference>
<keyword evidence="8 13" id="KW-0547">Nucleotide-binding</keyword>
<evidence type="ECO:0000256" key="12">
    <source>
        <dbReference type="ARBA" id="ARBA00048425"/>
    </source>
</evidence>
<dbReference type="EMBL" id="DUCX01000067">
    <property type="protein sequence ID" value="HIF37560.1"/>
    <property type="molecule type" value="Genomic_DNA"/>
</dbReference>
<dbReference type="Pfam" id="PF02875">
    <property type="entry name" value="Mur_ligase_C"/>
    <property type="match status" value="1"/>
</dbReference>
<evidence type="ECO:0000256" key="6">
    <source>
        <dbReference type="ARBA" id="ARBA00022036"/>
    </source>
</evidence>
<evidence type="ECO:0000256" key="8">
    <source>
        <dbReference type="ARBA" id="ARBA00022741"/>
    </source>
</evidence>
<dbReference type="PROSITE" id="PS50975">
    <property type="entry name" value="ATP_GRASP"/>
    <property type="match status" value="1"/>
</dbReference>
<reference evidence="16" key="1">
    <citation type="journal article" date="2019" name="bioRxiv">
        <title>Genome diversification in globally distributed novel marine Proteobacteria is linked to environmental adaptation.</title>
        <authorList>
            <person name="Zhou Z."/>
            <person name="Tran P.Q."/>
            <person name="Kieft K."/>
            <person name="Anantharaman K."/>
        </authorList>
    </citation>
    <scope>NUCLEOTIDE SEQUENCE [LARGE SCALE GENOMIC DNA]</scope>
</reference>
<dbReference type="GO" id="GO:0071160">
    <property type="term" value="F:cyanophycin synthetase activity (L-aspartate-adding)"/>
    <property type="evidence" value="ECO:0007669"/>
    <property type="project" value="UniProtKB-EC"/>
</dbReference>
<dbReference type="GO" id="GO:0071161">
    <property type="term" value="F:cyanophycin synthetase activity (L-arginine-adding)"/>
    <property type="evidence" value="ECO:0007669"/>
    <property type="project" value="UniProtKB-EC"/>
</dbReference>
<evidence type="ECO:0000256" key="13">
    <source>
        <dbReference type="PROSITE-ProRule" id="PRU00409"/>
    </source>
</evidence>
<comment type="function">
    <text evidence="1">Catalyzes the ATP-dependent polymerization of arginine and aspartate to multi-L-arginyl-poly-L-aspartic acid (cyanophycin; a water-insoluble reserve polymer).</text>
</comment>
<dbReference type="Proteomes" id="UP000585802">
    <property type="component" value="Unassembled WGS sequence"/>
</dbReference>
<evidence type="ECO:0000256" key="5">
    <source>
        <dbReference type="ARBA" id="ARBA00013005"/>
    </source>
</evidence>
<evidence type="ECO:0000256" key="2">
    <source>
        <dbReference type="ARBA" id="ARBA00009060"/>
    </source>
</evidence>
<keyword evidence="7 15" id="KW-0436">Ligase</keyword>
<protein>
    <recommendedName>
        <fullName evidence="6">Cyanophycin synthetase</fullName>
        <ecNumber evidence="5">6.3.2.29</ecNumber>
        <ecNumber evidence="4">6.3.2.30</ecNumber>
    </recommendedName>
    <alternativeName>
        <fullName evidence="10">Cyanophycin synthase</fullName>
    </alternativeName>
</protein>
<evidence type="ECO:0000259" key="14">
    <source>
        <dbReference type="PROSITE" id="PS50975"/>
    </source>
</evidence>
<dbReference type="InterPro" id="IPR011761">
    <property type="entry name" value="ATP-grasp"/>
</dbReference>
<dbReference type="Pfam" id="PF18921">
    <property type="entry name" value="Cyanophycin_syn"/>
    <property type="match status" value="1"/>
</dbReference>